<evidence type="ECO:0000313" key="2">
    <source>
        <dbReference type="EMBL" id="RLL95423.1"/>
    </source>
</evidence>
<evidence type="ECO:0000313" key="3">
    <source>
        <dbReference type="Proteomes" id="UP000215289"/>
    </source>
</evidence>
<dbReference type="EMBL" id="NIDN02000153">
    <property type="protein sequence ID" value="RLL95423.1"/>
    <property type="molecule type" value="Genomic_DNA"/>
</dbReference>
<reference evidence="2 3" key="1">
    <citation type="submission" date="2018-08" db="EMBL/GenBank/DDBJ databases">
        <title>Draft genome sequences of two Aspergillus turcosus clinical strains isolated from bronchoalveolar lavage fluid: one azole-susceptible and the other azole-resistant.</title>
        <authorList>
            <person name="Parent-Michaud M."/>
            <person name="Dufresne P.J."/>
            <person name="Fournier E."/>
            <person name="Martineau C."/>
            <person name="Moreira S."/>
            <person name="Perkins V."/>
            <person name="De Repentigny L."/>
            <person name="Dufresne S.F."/>
        </authorList>
    </citation>
    <scope>NUCLEOTIDE SEQUENCE [LARGE SCALE GENOMIC DNA]</scope>
    <source>
        <strain evidence="2">HMR AF 1038</strain>
    </source>
</reference>
<dbReference type="Proteomes" id="UP000215289">
    <property type="component" value="Unassembled WGS sequence"/>
</dbReference>
<organism evidence="2 3">
    <name type="scientific">Aspergillus turcosus</name>
    <dbReference type="NCBI Taxonomy" id="1245748"/>
    <lineage>
        <taxon>Eukaryota</taxon>
        <taxon>Fungi</taxon>
        <taxon>Dikarya</taxon>
        <taxon>Ascomycota</taxon>
        <taxon>Pezizomycotina</taxon>
        <taxon>Eurotiomycetes</taxon>
        <taxon>Eurotiomycetidae</taxon>
        <taxon>Eurotiales</taxon>
        <taxon>Aspergillaceae</taxon>
        <taxon>Aspergillus</taxon>
        <taxon>Aspergillus subgen. Fumigati</taxon>
    </lineage>
</organism>
<sequence>MSPKTISAKAAGKSLANRGAALTKRIVRRVRWKLSRFGITRRIADEVERTIQDVIEKESESKSDPPKPNTGRLLLQGKLDSLAMRILKCPAAELNQNLVITFLTKAKETEATRPKWMSIMVQTPPLPPSQSHQRLRALRVDAVVDGDWFMCYSFVAVMFYITMNSAAALLLEMQRGYNARHAVVGGDIVILVKWTRLTGARVSGVVELFSSFYSSWQVPAYRSQCVYSEQLDELFLCQKAGPASKNLGLWTFVRISILYM</sequence>
<dbReference type="AlphaFoldDB" id="A0A397HRN3"/>
<evidence type="ECO:0000256" key="1">
    <source>
        <dbReference type="SAM" id="Phobius"/>
    </source>
</evidence>
<proteinExistence type="predicted"/>
<protein>
    <submittedName>
        <fullName evidence="2">Uncharacterized protein</fullName>
    </submittedName>
</protein>
<feature type="transmembrane region" description="Helical" evidence="1">
    <location>
        <begin position="152"/>
        <end position="171"/>
    </location>
</feature>
<name>A0A397HRN3_9EURO</name>
<keyword evidence="3" id="KW-1185">Reference proteome</keyword>
<keyword evidence="1" id="KW-0472">Membrane</keyword>
<comment type="caution">
    <text evidence="2">The sequence shown here is derived from an EMBL/GenBank/DDBJ whole genome shotgun (WGS) entry which is preliminary data.</text>
</comment>
<accession>A0A397HRN3</accession>
<gene>
    <name evidence="2" type="ORF">CFD26_103765</name>
</gene>
<keyword evidence="1" id="KW-1133">Transmembrane helix</keyword>
<keyword evidence="1" id="KW-0812">Transmembrane</keyword>